<comment type="similarity">
    <text evidence="1">Belongs to the guanylate kinase family.</text>
</comment>
<accession>A0AAE3G2G4</accession>
<dbReference type="Gene3D" id="3.40.50.300">
    <property type="entry name" value="P-loop containing nucleotide triphosphate hydrolases"/>
    <property type="match status" value="1"/>
</dbReference>
<evidence type="ECO:0000313" key="6">
    <source>
        <dbReference type="Proteomes" id="UP001205843"/>
    </source>
</evidence>
<evidence type="ECO:0000256" key="1">
    <source>
        <dbReference type="ARBA" id="ARBA00005790"/>
    </source>
</evidence>
<dbReference type="InterPro" id="IPR008144">
    <property type="entry name" value="Guanylate_kin-like_dom"/>
</dbReference>
<keyword evidence="2" id="KW-0808">Transferase</keyword>
<organism evidence="5 6">
    <name type="scientific">Natronocella acetinitrilica</name>
    <dbReference type="NCBI Taxonomy" id="414046"/>
    <lineage>
        <taxon>Bacteria</taxon>
        <taxon>Pseudomonadati</taxon>
        <taxon>Pseudomonadota</taxon>
        <taxon>Gammaproteobacteria</taxon>
        <taxon>Chromatiales</taxon>
        <taxon>Ectothiorhodospiraceae</taxon>
        <taxon>Natronocella</taxon>
    </lineage>
</organism>
<dbReference type="PANTHER" id="PTHR23117:SF13">
    <property type="entry name" value="GUANYLATE KINASE"/>
    <property type="match status" value="1"/>
</dbReference>
<dbReference type="SUPFAM" id="SSF52540">
    <property type="entry name" value="P-loop containing nucleoside triphosphate hydrolases"/>
    <property type="match status" value="1"/>
</dbReference>
<dbReference type="PROSITE" id="PS50052">
    <property type="entry name" value="GUANYLATE_KINASE_2"/>
    <property type="match status" value="1"/>
</dbReference>
<dbReference type="PROSITE" id="PS00856">
    <property type="entry name" value="GUANYLATE_KINASE_1"/>
    <property type="match status" value="1"/>
</dbReference>
<dbReference type="InterPro" id="IPR008145">
    <property type="entry name" value="GK/Ca_channel_bsu"/>
</dbReference>
<dbReference type="SMART" id="SM00072">
    <property type="entry name" value="GuKc"/>
    <property type="match status" value="1"/>
</dbReference>
<evidence type="ECO:0000313" key="5">
    <source>
        <dbReference type="EMBL" id="MCP1674192.1"/>
    </source>
</evidence>
<dbReference type="PANTHER" id="PTHR23117">
    <property type="entry name" value="GUANYLATE KINASE-RELATED"/>
    <property type="match status" value="1"/>
</dbReference>
<protein>
    <submittedName>
        <fullName evidence="5">Guanylate kinase</fullName>
    </submittedName>
</protein>
<dbReference type="Pfam" id="PF00625">
    <property type="entry name" value="Guanylate_kin"/>
    <property type="match status" value="1"/>
</dbReference>
<sequence length="270" mass="29337">MTALIVTLTGPSCSGKSHVAEILSSRHGFGEVTSTTTRDARPNEVNGQHYHFVTPEQFQAAVDAGEMLEHIGFNGQHYGATREAFSTQFARGRPVAIVVEPNGAVQVKRNAEALGWQCITVFIDCPVELAFRRHAERYALERAHDQVKAAGSCAKRLVQAASIERDWRIAADYDHVFGASQTPADADHIVARILEAAERVIAQPAASSSAHRLREPLALGHRDAAHLEARFVEALQGLRGDDHHAHARALLAVAEPVLAERLAAHYSTAI</sequence>
<dbReference type="AlphaFoldDB" id="A0AAE3G2G4"/>
<comment type="caution">
    <text evidence="5">The sequence shown here is derived from an EMBL/GenBank/DDBJ whole genome shotgun (WGS) entry which is preliminary data.</text>
</comment>
<evidence type="ECO:0000259" key="4">
    <source>
        <dbReference type="PROSITE" id="PS50052"/>
    </source>
</evidence>
<dbReference type="EMBL" id="JALJXV010000003">
    <property type="protein sequence ID" value="MCP1674192.1"/>
    <property type="molecule type" value="Genomic_DNA"/>
</dbReference>
<gene>
    <name evidence="5" type="ORF">J2T57_001294</name>
</gene>
<dbReference type="CDD" id="cd00071">
    <property type="entry name" value="GMPK"/>
    <property type="match status" value="1"/>
</dbReference>
<evidence type="ECO:0000256" key="2">
    <source>
        <dbReference type="ARBA" id="ARBA00022679"/>
    </source>
</evidence>
<feature type="domain" description="Guanylate kinase-like" evidence="4">
    <location>
        <begin position="3"/>
        <end position="198"/>
    </location>
</feature>
<dbReference type="InterPro" id="IPR020590">
    <property type="entry name" value="Guanylate_kinase_CS"/>
</dbReference>
<reference evidence="5" key="1">
    <citation type="submission" date="2022-03" db="EMBL/GenBank/DDBJ databases">
        <title>Genomic Encyclopedia of Type Strains, Phase III (KMG-III): the genomes of soil and plant-associated and newly described type strains.</title>
        <authorList>
            <person name="Whitman W."/>
        </authorList>
    </citation>
    <scope>NUCLEOTIDE SEQUENCE</scope>
    <source>
        <strain evidence="5">ANL 6-2</strain>
    </source>
</reference>
<dbReference type="GO" id="GO:0004385">
    <property type="term" value="F:GMP kinase activity"/>
    <property type="evidence" value="ECO:0007669"/>
    <property type="project" value="TreeGrafter"/>
</dbReference>
<dbReference type="Proteomes" id="UP001205843">
    <property type="component" value="Unassembled WGS sequence"/>
</dbReference>
<evidence type="ECO:0000256" key="3">
    <source>
        <dbReference type="ARBA" id="ARBA00022777"/>
    </source>
</evidence>
<dbReference type="RefSeq" id="WP_253475967.1">
    <property type="nucleotide sequence ID" value="NZ_JALJXV010000003.1"/>
</dbReference>
<dbReference type="InterPro" id="IPR027417">
    <property type="entry name" value="P-loop_NTPase"/>
</dbReference>
<keyword evidence="3 5" id="KW-0418">Kinase</keyword>
<dbReference type="GO" id="GO:0005829">
    <property type="term" value="C:cytosol"/>
    <property type="evidence" value="ECO:0007669"/>
    <property type="project" value="TreeGrafter"/>
</dbReference>
<name>A0AAE3G2G4_9GAMM</name>
<keyword evidence="6" id="KW-1185">Reference proteome</keyword>
<proteinExistence type="inferred from homology"/>